<organism evidence="2 3">
    <name type="scientific">Candidatus Faecalibacterium faecipullorum</name>
    <dbReference type="NCBI Taxonomy" id="2838578"/>
    <lineage>
        <taxon>Bacteria</taxon>
        <taxon>Bacillati</taxon>
        <taxon>Bacillota</taxon>
        <taxon>Clostridia</taxon>
        <taxon>Eubacteriales</taxon>
        <taxon>Oscillospiraceae</taxon>
        <taxon>Faecalibacterium</taxon>
    </lineage>
</organism>
<dbReference type="SUPFAM" id="SSF53448">
    <property type="entry name" value="Nucleotide-diphospho-sugar transferases"/>
    <property type="match status" value="1"/>
</dbReference>
<protein>
    <submittedName>
        <fullName evidence="2">NTP transferase domain-containing protein</fullName>
    </submittedName>
</protein>
<evidence type="ECO:0000313" key="3">
    <source>
        <dbReference type="Proteomes" id="UP000824211"/>
    </source>
</evidence>
<sequence length="184" mass="19189">MASGAGRRFGGEKVTAPFRGRPMLACALEATEGLFARRVVVTRSEKAAALCAGYPDVQVVLHSLPDRSDTIRLGLAAVGPAAGCLFCPADQPLLRRQTVAALAEGARREPAAVWRAAWQGAAGAPVLFPAWCFGQLAALGPGEGGRALLSRLAAPVRLVEASCAEELADADTPAELERLEKCDL</sequence>
<dbReference type="EMBL" id="DWXX01000003">
    <property type="protein sequence ID" value="HJB58084.1"/>
    <property type="molecule type" value="Genomic_DNA"/>
</dbReference>
<evidence type="ECO:0000259" key="1">
    <source>
        <dbReference type="Pfam" id="PF12804"/>
    </source>
</evidence>
<dbReference type="PANTHER" id="PTHR43777:SF1">
    <property type="entry name" value="MOLYBDENUM COFACTOR CYTIDYLYLTRANSFERASE"/>
    <property type="match status" value="1"/>
</dbReference>
<dbReference type="Pfam" id="PF12804">
    <property type="entry name" value="NTP_transf_3"/>
    <property type="match status" value="1"/>
</dbReference>
<gene>
    <name evidence="2" type="ORF">H9771_00215</name>
</gene>
<dbReference type="Gene3D" id="3.90.550.10">
    <property type="entry name" value="Spore Coat Polysaccharide Biosynthesis Protein SpsA, Chain A"/>
    <property type="match status" value="1"/>
</dbReference>
<evidence type="ECO:0000313" key="2">
    <source>
        <dbReference type="EMBL" id="HJB58084.1"/>
    </source>
</evidence>
<reference evidence="2" key="1">
    <citation type="journal article" date="2021" name="PeerJ">
        <title>Extensive microbial diversity within the chicken gut microbiome revealed by metagenomics and culture.</title>
        <authorList>
            <person name="Gilroy R."/>
            <person name="Ravi A."/>
            <person name="Getino M."/>
            <person name="Pursley I."/>
            <person name="Horton D.L."/>
            <person name="Alikhan N.F."/>
            <person name="Baker D."/>
            <person name="Gharbi K."/>
            <person name="Hall N."/>
            <person name="Watson M."/>
            <person name="Adriaenssens E.M."/>
            <person name="Foster-Nyarko E."/>
            <person name="Jarju S."/>
            <person name="Secka A."/>
            <person name="Antonio M."/>
            <person name="Oren A."/>
            <person name="Chaudhuri R.R."/>
            <person name="La Ragione R."/>
            <person name="Hildebrand F."/>
            <person name="Pallen M.J."/>
        </authorList>
    </citation>
    <scope>NUCLEOTIDE SEQUENCE</scope>
    <source>
        <strain evidence="2">ChiHjej9B8-13557</strain>
    </source>
</reference>
<proteinExistence type="predicted"/>
<keyword evidence="2" id="KW-0808">Transferase</keyword>
<comment type="caution">
    <text evidence="2">The sequence shown here is derived from an EMBL/GenBank/DDBJ whole genome shotgun (WGS) entry which is preliminary data.</text>
</comment>
<accession>A0A9D2MDA5</accession>
<feature type="domain" description="MobA-like NTP transferase" evidence="1">
    <location>
        <begin position="2"/>
        <end position="152"/>
    </location>
</feature>
<dbReference type="InterPro" id="IPR025877">
    <property type="entry name" value="MobA-like_NTP_Trfase"/>
</dbReference>
<dbReference type="InterPro" id="IPR029044">
    <property type="entry name" value="Nucleotide-diphossugar_trans"/>
</dbReference>
<dbReference type="AlphaFoldDB" id="A0A9D2MDA5"/>
<reference evidence="2" key="2">
    <citation type="submission" date="2021-04" db="EMBL/GenBank/DDBJ databases">
        <authorList>
            <person name="Gilroy R."/>
        </authorList>
    </citation>
    <scope>NUCLEOTIDE SEQUENCE</scope>
    <source>
        <strain evidence="2">ChiHjej9B8-13557</strain>
    </source>
</reference>
<dbReference type="CDD" id="cd04182">
    <property type="entry name" value="GT_2_like_f"/>
    <property type="match status" value="1"/>
</dbReference>
<dbReference type="PANTHER" id="PTHR43777">
    <property type="entry name" value="MOLYBDENUM COFACTOR CYTIDYLYLTRANSFERASE"/>
    <property type="match status" value="1"/>
</dbReference>
<name>A0A9D2MDA5_9FIRM</name>
<dbReference type="GO" id="GO:0016779">
    <property type="term" value="F:nucleotidyltransferase activity"/>
    <property type="evidence" value="ECO:0007669"/>
    <property type="project" value="UniProtKB-ARBA"/>
</dbReference>
<dbReference type="Proteomes" id="UP000824211">
    <property type="component" value="Unassembled WGS sequence"/>
</dbReference>